<dbReference type="SUPFAM" id="SSF53822">
    <property type="entry name" value="Periplasmic binding protein-like I"/>
    <property type="match status" value="1"/>
</dbReference>
<dbReference type="Gene3D" id="3.40.50.2300">
    <property type="match status" value="2"/>
</dbReference>
<dbReference type="GO" id="GO:0003700">
    <property type="term" value="F:DNA-binding transcription factor activity"/>
    <property type="evidence" value="ECO:0007669"/>
    <property type="project" value="TreeGrafter"/>
</dbReference>
<dbReference type="InterPro" id="IPR010982">
    <property type="entry name" value="Lambda_DNA-bd_dom_sf"/>
</dbReference>
<organism evidence="5 6">
    <name type="scientific">Cohnella candidum</name>
    <dbReference type="NCBI Taxonomy" id="2674991"/>
    <lineage>
        <taxon>Bacteria</taxon>
        <taxon>Bacillati</taxon>
        <taxon>Bacillota</taxon>
        <taxon>Bacilli</taxon>
        <taxon>Bacillales</taxon>
        <taxon>Paenibacillaceae</taxon>
        <taxon>Cohnella</taxon>
    </lineage>
</organism>
<dbReference type="PROSITE" id="PS50932">
    <property type="entry name" value="HTH_LACI_2"/>
    <property type="match status" value="1"/>
</dbReference>
<evidence type="ECO:0000313" key="6">
    <source>
        <dbReference type="Proteomes" id="UP000269097"/>
    </source>
</evidence>
<dbReference type="Proteomes" id="UP000269097">
    <property type="component" value="Chromosome"/>
</dbReference>
<keyword evidence="1" id="KW-0805">Transcription regulation</keyword>
<name>A0A3G3JXM8_9BACL</name>
<dbReference type="PANTHER" id="PTHR30146">
    <property type="entry name" value="LACI-RELATED TRANSCRIPTIONAL REPRESSOR"/>
    <property type="match status" value="1"/>
</dbReference>
<dbReference type="GO" id="GO:0000976">
    <property type="term" value="F:transcription cis-regulatory region binding"/>
    <property type="evidence" value="ECO:0007669"/>
    <property type="project" value="TreeGrafter"/>
</dbReference>
<evidence type="ECO:0000256" key="1">
    <source>
        <dbReference type="ARBA" id="ARBA00023015"/>
    </source>
</evidence>
<dbReference type="PANTHER" id="PTHR30146:SF109">
    <property type="entry name" value="HTH-TYPE TRANSCRIPTIONAL REGULATOR GALS"/>
    <property type="match status" value="1"/>
</dbReference>
<feature type="domain" description="HTH lacI-type" evidence="4">
    <location>
        <begin position="3"/>
        <end position="57"/>
    </location>
</feature>
<dbReference type="SUPFAM" id="SSF47413">
    <property type="entry name" value="lambda repressor-like DNA-binding domains"/>
    <property type="match status" value="1"/>
</dbReference>
<keyword evidence="6" id="KW-1185">Reference proteome</keyword>
<dbReference type="CDD" id="cd01392">
    <property type="entry name" value="HTH_LacI"/>
    <property type="match status" value="1"/>
</dbReference>
<proteinExistence type="predicted"/>
<evidence type="ECO:0000256" key="2">
    <source>
        <dbReference type="ARBA" id="ARBA00023125"/>
    </source>
</evidence>
<sequence length="338" mass="37212">MAVTIKDVAREAGVAVCTVSFAMNGSAHVAEETKKRIFDAIEKLNYRPNQSARGLVTKKTNNIGLVVEETAEGLENTILLDVIKGLGQALGKNNYDLLLSFQKPQSRKLDEHVLDVYRKQSADGLILMGTASSERPYEELVSKRFPFVLLGRPYQEKVCHSVNADNEQGAYDAVQYLVRKGHRRIALITPCSLEVDASLDRYNGYIRAMEELGDGFDESLVAIGSFDPDSGYAETEKLLSLKQRPTAIVAGRDVIASRVIEKAQALGYKIPDDLAVVGFDNTVVSQLARPSITSVELPMRSMGFEAASLLIKLIEGEIRYDDVQTIVLPCAIRERESA</sequence>
<dbReference type="InterPro" id="IPR028082">
    <property type="entry name" value="Peripla_BP_I"/>
</dbReference>
<dbReference type="AlphaFoldDB" id="A0A3G3JXM8"/>
<gene>
    <name evidence="5" type="ORF">EAV92_10260</name>
</gene>
<keyword evidence="3" id="KW-0804">Transcription</keyword>
<dbReference type="InterPro" id="IPR000843">
    <property type="entry name" value="HTH_LacI"/>
</dbReference>
<keyword evidence="2" id="KW-0238">DNA-binding</keyword>
<dbReference type="CDD" id="cd06267">
    <property type="entry name" value="PBP1_LacI_sugar_binding-like"/>
    <property type="match status" value="1"/>
</dbReference>
<accession>A0A3G3JXM8</accession>
<dbReference type="Pfam" id="PF00356">
    <property type="entry name" value="LacI"/>
    <property type="match status" value="1"/>
</dbReference>
<evidence type="ECO:0000256" key="3">
    <source>
        <dbReference type="ARBA" id="ARBA00023163"/>
    </source>
</evidence>
<protein>
    <submittedName>
        <fullName evidence="5">LacI family transcriptional regulator</fullName>
    </submittedName>
</protein>
<dbReference type="SMART" id="SM00354">
    <property type="entry name" value="HTH_LACI"/>
    <property type="match status" value="1"/>
</dbReference>
<dbReference type="EMBL" id="CP033433">
    <property type="protein sequence ID" value="AYQ72912.1"/>
    <property type="molecule type" value="Genomic_DNA"/>
</dbReference>
<reference evidence="5 6" key="1">
    <citation type="submission" date="2018-10" db="EMBL/GenBank/DDBJ databases">
        <title>Genome Sequence of Cohnella sp.</title>
        <authorList>
            <person name="Srinivasan S."/>
            <person name="Kim M.K."/>
        </authorList>
    </citation>
    <scope>NUCLEOTIDE SEQUENCE [LARGE SCALE GENOMIC DNA]</scope>
    <source>
        <strain evidence="5 6">18JY8-7</strain>
    </source>
</reference>
<dbReference type="RefSeq" id="WP_123040994.1">
    <property type="nucleotide sequence ID" value="NZ_CP033433.1"/>
</dbReference>
<dbReference type="KEGG" id="coh:EAV92_10260"/>
<dbReference type="Gene3D" id="1.10.260.40">
    <property type="entry name" value="lambda repressor-like DNA-binding domains"/>
    <property type="match status" value="1"/>
</dbReference>
<evidence type="ECO:0000313" key="5">
    <source>
        <dbReference type="EMBL" id="AYQ72912.1"/>
    </source>
</evidence>
<dbReference type="Pfam" id="PF13377">
    <property type="entry name" value="Peripla_BP_3"/>
    <property type="match status" value="1"/>
</dbReference>
<evidence type="ECO:0000259" key="4">
    <source>
        <dbReference type="PROSITE" id="PS50932"/>
    </source>
</evidence>
<dbReference type="InterPro" id="IPR046335">
    <property type="entry name" value="LacI/GalR-like_sensor"/>
</dbReference>